<dbReference type="CDD" id="cd00085">
    <property type="entry name" value="HNHc"/>
    <property type="match status" value="1"/>
</dbReference>
<keyword evidence="2" id="KW-0378">Hydrolase</keyword>
<evidence type="ECO:0000313" key="3">
    <source>
        <dbReference type="Proteomes" id="UP001230986"/>
    </source>
</evidence>
<dbReference type="Pfam" id="PF01844">
    <property type="entry name" value="HNH"/>
    <property type="match status" value="1"/>
</dbReference>
<dbReference type="Gene3D" id="1.10.30.50">
    <property type="match status" value="1"/>
</dbReference>
<dbReference type="EMBL" id="JASVEJ010000002">
    <property type="protein sequence ID" value="MDL5055986.1"/>
    <property type="molecule type" value="Genomic_DNA"/>
</dbReference>
<dbReference type="SMART" id="SM00507">
    <property type="entry name" value="HNHc"/>
    <property type="match status" value="1"/>
</dbReference>
<keyword evidence="2" id="KW-0255">Endonuclease</keyword>
<keyword evidence="2" id="KW-0540">Nuclease</keyword>
<comment type="caution">
    <text evidence="2">The sequence shown here is derived from an EMBL/GenBank/DDBJ whole genome shotgun (WGS) entry which is preliminary data.</text>
</comment>
<name>A0ABT7LVB6_9CYAN</name>
<sequence>MGRCFTASQRLLLLRKAGYRCQHCGVILTPDNFAADHRIPYSKGGATQVWNGQALCRECNLLKSDAFEEE</sequence>
<organism evidence="2 3">
    <name type="scientific">Geitlerinema calcuttense NRMC-F 0142</name>
    <dbReference type="NCBI Taxonomy" id="2922238"/>
    <lineage>
        <taxon>Bacteria</taxon>
        <taxon>Bacillati</taxon>
        <taxon>Cyanobacteriota</taxon>
        <taxon>Cyanophyceae</taxon>
        <taxon>Geitlerinematales</taxon>
        <taxon>Geitlerinemataceae</taxon>
        <taxon>Geitlerinema</taxon>
    </lineage>
</organism>
<dbReference type="Proteomes" id="UP001230986">
    <property type="component" value="Unassembled WGS sequence"/>
</dbReference>
<proteinExistence type="predicted"/>
<dbReference type="RefSeq" id="WP_286004055.1">
    <property type="nucleotide sequence ID" value="NZ_JASVEJ010000002.1"/>
</dbReference>
<accession>A0ABT7LVB6</accession>
<gene>
    <name evidence="2" type="ORF">QQ055_00635</name>
</gene>
<reference evidence="2 3" key="1">
    <citation type="submission" date="2023-06" db="EMBL/GenBank/DDBJ databases">
        <title>Whole genome sequence of Oscillatoria calcuttensis NRMC-F 0142.</title>
        <authorList>
            <person name="Shakena Fathima T."/>
            <person name="Muralitharan G."/>
            <person name="Thajuddin N."/>
        </authorList>
    </citation>
    <scope>NUCLEOTIDE SEQUENCE [LARGE SCALE GENOMIC DNA]</scope>
    <source>
        <strain evidence="2 3">NRMC-F 0142</strain>
    </source>
</reference>
<dbReference type="GO" id="GO:0004519">
    <property type="term" value="F:endonuclease activity"/>
    <property type="evidence" value="ECO:0007669"/>
    <property type="project" value="UniProtKB-KW"/>
</dbReference>
<protein>
    <submittedName>
        <fullName evidence="2">HNH endonuclease signature motif containing protein</fullName>
    </submittedName>
</protein>
<dbReference type="InterPro" id="IPR003615">
    <property type="entry name" value="HNH_nuc"/>
</dbReference>
<evidence type="ECO:0000259" key="1">
    <source>
        <dbReference type="SMART" id="SM00507"/>
    </source>
</evidence>
<dbReference type="InterPro" id="IPR002711">
    <property type="entry name" value="HNH"/>
</dbReference>
<keyword evidence="3" id="KW-1185">Reference proteome</keyword>
<feature type="domain" description="HNH nuclease" evidence="1">
    <location>
        <begin position="8"/>
        <end position="61"/>
    </location>
</feature>
<evidence type="ECO:0000313" key="2">
    <source>
        <dbReference type="EMBL" id="MDL5055986.1"/>
    </source>
</evidence>